<dbReference type="InterPro" id="IPR057326">
    <property type="entry name" value="KR_dom"/>
</dbReference>
<dbReference type="KEGG" id="mgo:AFA91_19400"/>
<dbReference type="PANTHER" id="PTHR43296">
    <property type="entry name" value="PEROXISOMAL 2,4-DIENOYL-COA REDUCTASE"/>
    <property type="match status" value="1"/>
</dbReference>
<dbReference type="AlphaFoldDB" id="A0A0K0X8I1"/>
<dbReference type="InterPro" id="IPR036291">
    <property type="entry name" value="NAD(P)-bd_dom_sf"/>
</dbReference>
<evidence type="ECO:0000259" key="3">
    <source>
        <dbReference type="SMART" id="SM00822"/>
    </source>
</evidence>
<dbReference type="SMART" id="SM00822">
    <property type="entry name" value="PKS_KR"/>
    <property type="match status" value="1"/>
</dbReference>
<sequence length="271" mass="26983">MCGSTAIVTGGGSGLGRGIALGLAACGASVIVSGRRPEVLDDAVAEIRALGGAAAAVPCDIRDPDAVAAMVAEAESALGPVNVLVNNAGATFTAPAETLSPNAFRAVVETDAFGTFYACQEVGRRWIERGTGGAILNITSTSPMTGNPGRIHGGVGKAGVDSLTKSLAVEWGRHGIRVNSLAPGYTPTAGVNKATRVERASAADLARLGAAVPLGRVGTVEDIVWPAVFLVSPAAAFVNGAALIVDGGKWLSSGRTFVAAAGEPVSDPAPS</sequence>
<dbReference type="EMBL" id="CP012150">
    <property type="protein sequence ID" value="AKS33700.1"/>
    <property type="molecule type" value="Genomic_DNA"/>
</dbReference>
<dbReference type="Gene3D" id="3.40.50.720">
    <property type="entry name" value="NAD(P)-binding Rossmann-like Domain"/>
    <property type="match status" value="1"/>
</dbReference>
<name>A0A0K0X8I1_MYCGD</name>
<feature type="domain" description="Ketoreductase" evidence="3">
    <location>
        <begin position="4"/>
        <end position="184"/>
    </location>
</feature>
<proteinExistence type="predicted"/>
<dbReference type="InterPro" id="IPR045017">
    <property type="entry name" value="DECR2-like"/>
</dbReference>
<dbReference type="GO" id="GO:0008670">
    <property type="term" value="F:2,4-dienoyl-CoA reductase (NADPH) activity"/>
    <property type="evidence" value="ECO:0007669"/>
    <property type="project" value="InterPro"/>
</dbReference>
<dbReference type="PRINTS" id="PR00080">
    <property type="entry name" value="SDRFAMILY"/>
</dbReference>
<dbReference type="InterPro" id="IPR002347">
    <property type="entry name" value="SDR_fam"/>
</dbReference>
<evidence type="ECO:0000256" key="1">
    <source>
        <dbReference type="ARBA" id="ARBA00022857"/>
    </source>
</evidence>
<accession>A0A0K0X8I1</accession>
<dbReference type="SUPFAM" id="SSF51735">
    <property type="entry name" value="NAD(P)-binding Rossmann-fold domains"/>
    <property type="match status" value="1"/>
</dbReference>
<protein>
    <recommendedName>
        <fullName evidence="3">Ketoreductase domain-containing protein</fullName>
    </recommendedName>
</protein>
<dbReference type="PRINTS" id="PR00081">
    <property type="entry name" value="GDHRDH"/>
</dbReference>
<organism evidence="4 5">
    <name type="scientific">Mycolicibacterium goodii</name>
    <name type="common">Mycobacterium goodii</name>
    <dbReference type="NCBI Taxonomy" id="134601"/>
    <lineage>
        <taxon>Bacteria</taxon>
        <taxon>Bacillati</taxon>
        <taxon>Actinomycetota</taxon>
        <taxon>Actinomycetes</taxon>
        <taxon>Mycobacteriales</taxon>
        <taxon>Mycobacteriaceae</taxon>
        <taxon>Mycolicibacterium</taxon>
    </lineage>
</organism>
<keyword evidence="2" id="KW-0560">Oxidoreductase</keyword>
<gene>
    <name evidence="4" type="ORF">AFA91_19400</name>
</gene>
<dbReference type="Pfam" id="PF13561">
    <property type="entry name" value="adh_short_C2"/>
    <property type="match status" value="1"/>
</dbReference>
<dbReference type="FunFam" id="3.40.50.720:FF:000084">
    <property type="entry name" value="Short-chain dehydrogenase reductase"/>
    <property type="match status" value="1"/>
</dbReference>
<dbReference type="STRING" id="134601.AFA91_19400"/>
<evidence type="ECO:0000256" key="2">
    <source>
        <dbReference type="ARBA" id="ARBA00023002"/>
    </source>
</evidence>
<dbReference type="PATRIC" id="fig|134601.6.peg.4014"/>
<dbReference type="GO" id="GO:0009062">
    <property type="term" value="P:fatty acid catabolic process"/>
    <property type="evidence" value="ECO:0007669"/>
    <property type="project" value="InterPro"/>
</dbReference>
<dbReference type="Proteomes" id="UP000062255">
    <property type="component" value="Chromosome"/>
</dbReference>
<evidence type="ECO:0000313" key="4">
    <source>
        <dbReference type="EMBL" id="AKS33700.1"/>
    </source>
</evidence>
<evidence type="ECO:0000313" key="5">
    <source>
        <dbReference type="Proteomes" id="UP000062255"/>
    </source>
</evidence>
<reference evidence="4 5" key="1">
    <citation type="submission" date="2015-07" db="EMBL/GenBank/DDBJ databases">
        <title>Complete genome sequence of Mycobacterium goodii X7B, a facultative thermophilic biodesulfurizing bacterium.</title>
        <authorList>
            <person name="Yu B."/>
            <person name="Li F."/>
            <person name="Xu P."/>
        </authorList>
    </citation>
    <scope>NUCLEOTIDE SEQUENCE [LARGE SCALE GENOMIC DNA]</scope>
    <source>
        <strain evidence="4 5">X7B</strain>
    </source>
</reference>
<keyword evidence="1" id="KW-0521">NADP</keyword>
<dbReference type="PANTHER" id="PTHR43296:SF2">
    <property type="entry name" value="PEROXISOMAL 2,4-DIENOYL-COA REDUCTASE [(3E)-ENOYL-COA-PRODUCING]"/>
    <property type="match status" value="1"/>
</dbReference>